<dbReference type="InterPro" id="IPR052179">
    <property type="entry name" value="DD-CPase-like"/>
</dbReference>
<dbReference type="AlphaFoldDB" id="A0A917D2A5"/>
<name>A0A917D2A5_9BACL</name>
<organism evidence="2 3">
    <name type="scientific">Paenibacillus abyssi</name>
    <dbReference type="NCBI Taxonomy" id="1340531"/>
    <lineage>
        <taxon>Bacteria</taxon>
        <taxon>Bacillati</taxon>
        <taxon>Bacillota</taxon>
        <taxon>Bacilli</taxon>
        <taxon>Bacillales</taxon>
        <taxon>Paenibacillaceae</taxon>
        <taxon>Paenibacillus</taxon>
    </lineage>
</organism>
<dbReference type="InterPro" id="IPR009045">
    <property type="entry name" value="Zn_M74/Hedgehog-like"/>
</dbReference>
<dbReference type="PANTHER" id="PTHR34385">
    <property type="entry name" value="D-ALANYL-D-ALANINE CARBOXYPEPTIDASE"/>
    <property type="match status" value="1"/>
</dbReference>
<dbReference type="CDD" id="cd14845">
    <property type="entry name" value="L-Ala-D-Glu_peptidase_like"/>
    <property type="match status" value="1"/>
</dbReference>
<dbReference type="InterPro" id="IPR039561">
    <property type="entry name" value="Peptidase_M15C"/>
</dbReference>
<evidence type="ECO:0000313" key="3">
    <source>
        <dbReference type="Proteomes" id="UP000644756"/>
    </source>
</evidence>
<keyword evidence="3" id="KW-1185">Reference proteome</keyword>
<evidence type="ECO:0000259" key="1">
    <source>
        <dbReference type="Pfam" id="PF13539"/>
    </source>
</evidence>
<dbReference type="Pfam" id="PF13539">
    <property type="entry name" value="Peptidase_M15_4"/>
    <property type="match status" value="1"/>
</dbReference>
<evidence type="ECO:0000313" key="2">
    <source>
        <dbReference type="EMBL" id="GGG08367.1"/>
    </source>
</evidence>
<feature type="domain" description="Peptidase M15C" evidence="1">
    <location>
        <begin position="91"/>
        <end position="160"/>
    </location>
</feature>
<dbReference type="RefSeq" id="WP_308422735.1">
    <property type="nucleotide sequence ID" value="NZ_BMGR01000008.1"/>
</dbReference>
<dbReference type="Gene3D" id="3.30.1380.10">
    <property type="match status" value="1"/>
</dbReference>
<sequence length="183" mass="20481">MLLLMVWAVMAAVIWRGIEALEWSIPESVIEPAPPVTELHPTVLAKKNELVAETRKIGITIMITDGFRSHEEQNIIYEQGRTAIGQIVTNARGGESYHNYGLAIDFALRLADGSVIWDLEHDGNGNGKSDWMEVVGIAKGLGFTWGGDWDRFPDYPHLQMDFGYSIRELQRGKRPSVDEQADS</sequence>
<proteinExistence type="predicted"/>
<reference evidence="2" key="2">
    <citation type="submission" date="2020-09" db="EMBL/GenBank/DDBJ databases">
        <authorList>
            <person name="Sun Q."/>
            <person name="Zhou Y."/>
        </authorList>
    </citation>
    <scope>NUCLEOTIDE SEQUENCE</scope>
    <source>
        <strain evidence="2">CGMCC 1.12987</strain>
    </source>
</reference>
<accession>A0A917D2A5</accession>
<dbReference type="GO" id="GO:0008233">
    <property type="term" value="F:peptidase activity"/>
    <property type="evidence" value="ECO:0007669"/>
    <property type="project" value="InterPro"/>
</dbReference>
<dbReference type="Proteomes" id="UP000644756">
    <property type="component" value="Unassembled WGS sequence"/>
</dbReference>
<gene>
    <name evidence="2" type="primary">cwlK</name>
    <name evidence="2" type="ORF">GCM10010916_26600</name>
</gene>
<comment type="caution">
    <text evidence="2">The sequence shown here is derived from an EMBL/GenBank/DDBJ whole genome shotgun (WGS) entry which is preliminary data.</text>
</comment>
<dbReference type="SUPFAM" id="SSF55166">
    <property type="entry name" value="Hedgehog/DD-peptidase"/>
    <property type="match status" value="1"/>
</dbReference>
<dbReference type="PANTHER" id="PTHR34385:SF1">
    <property type="entry name" value="PEPTIDOGLYCAN L-ALANYL-D-GLUTAMATE ENDOPEPTIDASE CWLK"/>
    <property type="match status" value="1"/>
</dbReference>
<reference evidence="2" key="1">
    <citation type="journal article" date="2014" name="Int. J. Syst. Evol. Microbiol.">
        <title>Complete genome sequence of Corynebacterium casei LMG S-19264T (=DSM 44701T), isolated from a smear-ripened cheese.</title>
        <authorList>
            <consortium name="US DOE Joint Genome Institute (JGI-PGF)"/>
            <person name="Walter F."/>
            <person name="Albersmeier A."/>
            <person name="Kalinowski J."/>
            <person name="Ruckert C."/>
        </authorList>
    </citation>
    <scope>NUCLEOTIDE SEQUENCE</scope>
    <source>
        <strain evidence="2">CGMCC 1.12987</strain>
    </source>
</reference>
<protein>
    <submittedName>
        <fullName evidence="2">Peptidoglycan L-alanyl-D-glutamate endopeptidase CwlK</fullName>
    </submittedName>
</protein>
<dbReference type="EMBL" id="BMGR01000008">
    <property type="protein sequence ID" value="GGG08367.1"/>
    <property type="molecule type" value="Genomic_DNA"/>
</dbReference>